<dbReference type="SUPFAM" id="SSF53300">
    <property type="entry name" value="vWA-like"/>
    <property type="match status" value="1"/>
</dbReference>
<feature type="non-terminal residue" evidence="1">
    <location>
        <position position="1"/>
    </location>
</feature>
<name>A0A382R6C9_9ZZZZ</name>
<organism evidence="1">
    <name type="scientific">marine metagenome</name>
    <dbReference type="NCBI Taxonomy" id="408172"/>
    <lineage>
        <taxon>unclassified sequences</taxon>
        <taxon>metagenomes</taxon>
        <taxon>ecological metagenomes</taxon>
    </lineage>
</organism>
<dbReference type="InterPro" id="IPR036465">
    <property type="entry name" value="vWFA_dom_sf"/>
</dbReference>
<evidence type="ECO:0000313" key="1">
    <source>
        <dbReference type="EMBL" id="SVC92810.1"/>
    </source>
</evidence>
<proteinExistence type="predicted"/>
<gene>
    <name evidence="1" type="ORF">METZ01_LOCUS345664</name>
</gene>
<accession>A0A382R6C9</accession>
<sequence>TIDAASIRAIKKFAESLKAGAGGLVDCNDDPPEALHLAMQDAIRMQWRSESEERVIIVISDQPPYPIQVDRTLRLSRQFVQQHRGRVSIVHVIQPHTTLSDRRILEQIARAGNGEYIEGGASFIGSVLLAVR</sequence>
<dbReference type="EMBL" id="UINC01119178">
    <property type="protein sequence ID" value="SVC92810.1"/>
    <property type="molecule type" value="Genomic_DNA"/>
</dbReference>
<reference evidence="1" key="1">
    <citation type="submission" date="2018-05" db="EMBL/GenBank/DDBJ databases">
        <authorList>
            <person name="Lanie J.A."/>
            <person name="Ng W.-L."/>
            <person name="Kazmierczak K.M."/>
            <person name="Andrzejewski T.M."/>
            <person name="Davidsen T.M."/>
            <person name="Wayne K.J."/>
            <person name="Tettelin H."/>
            <person name="Glass J.I."/>
            <person name="Rusch D."/>
            <person name="Podicherti R."/>
            <person name="Tsui H.-C.T."/>
            <person name="Winkler M.E."/>
        </authorList>
    </citation>
    <scope>NUCLEOTIDE SEQUENCE</scope>
</reference>
<protein>
    <recommendedName>
        <fullName evidence="2">VWFA domain-containing protein</fullName>
    </recommendedName>
</protein>
<dbReference type="AlphaFoldDB" id="A0A382R6C9"/>
<evidence type="ECO:0008006" key="2">
    <source>
        <dbReference type="Google" id="ProtNLM"/>
    </source>
</evidence>